<accession>A0A538TYB3</accession>
<name>A0A538TYB3_UNCEI</name>
<evidence type="ECO:0000313" key="2">
    <source>
        <dbReference type="EMBL" id="TMQ68635.1"/>
    </source>
</evidence>
<protein>
    <recommendedName>
        <fullName evidence="4">2-isopropylmalate synthase LeuA allosteric (dimerisation) domain-containing protein</fullName>
    </recommendedName>
</protein>
<gene>
    <name evidence="2" type="ORF">E6K78_00490</name>
</gene>
<dbReference type="AlphaFoldDB" id="A0A538TYB3"/>
<dbReference type="Proteomes" id="UP000316609">
    <property type="component" value="Unassembled WGS sequence"/>
</dbReference>
<sequence>MNRHGVEGIALAVEPPGSWVARAEAAIRALRDVEGASILVAGDEVREIHILARSHRAPKQIVRDVQTVLLTRFRRSIDYRVVSVAYVGDDTTPTAVAAERVAPAAERPAPVPEREVVRAPALERPAPERSASAPERRPRERIRFASANLFVSAGRVQAQVELRWKGMTRMGSASGWCTRSAAHALVADAARLAVQEFMADELALGLKEVEFLRLGRRRVVVVSLSLLADRQEKLLVGSCVVDQDVPQAVALATLSALNRVVGGLRSKQASEQV</sequence>
<proteinExistence type="predicted"/>
<evidence type="ECO:0000256" key="1">
    <source>
        <dbReference type="SAM" id="MobiDB-lite"/>
    </source>
</evidence>
<organism evidence="2 3">
    <name type="scientific">Eiseniibacteriota bacterium</name>
    <dbReference type="NCBI Taxonomy" id="2212470"/>
    <lineage>
        <taxon>Bacteria</taxon>
        <taxon>Candidatus Eiseniibacteriota</taxon>
    </lineage>
</organism>
<evidence type="ECO:0008006" key="4">
    <source>
        <dbReference type="Google" id="ProtNLM"/>
    </source>
</evidence>
<reference evidence="2 3" key="1">
    <citation type="journal article" date="2019" name="Nat. Microbiol.">
        <title>Mediterranean grassland soil C-N compound turnover is dependent on rainfall and depth, and is mediated by genomically divergent microorganisms.</title>
        <authorList>
            <person name="Diamond S."/>
            <person name="Andeer P.F."/>
            <person name="Li Z."/>
            <person name="Crits-Christoph A."/>
            <person name="Burstein D."/>
            <person name="Anantharaman K."/>
            <person name="Lane K.R."/>
            <person name="Thomas B.C."/>
            <person name="Pan C."/>
            <person name="Northen T.R."/>
            <person name="Banfield J.F."/>
        </authorList>
    </citation>
    <scope>NUCLEOTIDE SEQUENCE [LARGE SCALE GENOMIC DNA]</scope>
    <source>
        <strain evidence="2">WS_8</strain>
    </source>
</reference>
<evidence type="ECO:0000313" key="3">
    <source>
        <dbReference type="Proteomes" id="UP000316609"/>
    </source>
</evidence>
<dbReference type="EMBL" id="VBOY01000006">
    <property type="protein sequence ID" value="TMQ68635.1"/>
    <property type="molecule type" value="Genomic_DNA"/>
</dbReference>
<comment type="caution">
    <text evidence="2">The sequence shown here is derived from an EMBL/GenBank/DDBJ whole genome shotgun (WGS) entry which is preliminary data.</text>
</comment>
<feature type="region of interest" description="Disordered" evidence="1">
    <location>
        <begin position="118"/>
        <end position="137"/>
    </location>
</feature>